<dbReference type="Proteomes" id="UP001362999">
    <property type="component" value="Unassembled WGS sequence"/>
</dbReference>
<evidence type="ECO:0000256" key="1">
    <source>
        <dbReference type="ARBA" id="ARBA00023157"/>
    </source>
</evidence>
<proteinExistence type="inferred from homology"/>
<dbReference type="InterPro" id="IPR002921">
    <property type="entry name" value="Fungal_lipase-type"/>
</dbReference>
<dbReference type="InterPro" id="IPR029058">
    <property type="entry name" value="AB_hydrolase_fold"/>
</dbReference>
<reference evidence="6 7" key="1">
    <citation type="journal article" date="2024" name="J Genomics">
        <title>Draft genome sequencing and assembly of Favolaschia claudopus CIRM-BRFM 2984 isolated from oak limbs.</title>
        <authorList>
            <person name="Navarro D."/>
            <person name="Drula E."/>
            <person name="Chaduli D."/>
            <person name="Cazenave R."/>
            <person name="Ahrendt S."/>
            <person name="Wang J."/>
            <person name="Lipzen A."/>
            <person name="Daum C."/>
            <person name="Barry K."/>
            <person name="Grigoriev I.V."/>
            <person name="Favel A."/>
            <person name="Rosso M.N."/>
            <person name="Martin F."/>
        </authorList>
    </citation>
    <scope>NUCLEOTIDE SEQUENCE [LARGE SCALE GENOMIC DNA]</scope>
    <source>
        <strain evidence="6 7">CIRM-BRFM 2984</strain>
    </source>
</reference>
<evidence type="ECO:0000259" key="5">
    <source>
        <dbReference type="Pfam" id="PF01764"/>
    </source>
</evidence>
<dbReference type="PANTHER" id="PTHR45856">
    <property type="entry name" value="ALPHA/BETA-HYDROLASES SUPERFAMILY PROTEIN"/>
    <property type="match status" value="1"/>
</dbReference>
<dbReference type="CDD" id="cd00519">
    <property type="entry name" value="Lipase_3"/>
    <property type="match status" value="1"/>
</dbReference>
<dbReference type="GO" id="GO:0016787">
    <property type="term" value="F:hydrolase activity"/>
    <property type="evidence" value="ECO:0007669"/>
    <property type="project" value="UniProtKB-KW"/>
</dbReference>
<sequence>MDRLKAGRFSFVSAGFTRLSPMNTFVLSCAVFALSLVTLATASPVTTSASAAIANSTSPSITPRSGILSALYGDLVLYTQYSSATYQLICPRPVGRTLIYQFPPLGTQGFIARDDARMEIVVAFRGTADLKDILTDVEFDLRPFVSPGIMEGSLVHHGFLDAYNNVAQDVVRYVTQQLVAHPGYRVILTGHSLGGAIAAIAAPSLKPVLGTVTVKLYTFGQPRVGDVNFVRSVETILGQENIFRAVHTMDGVPTMVPTIFGYAHFASEYWQHEEPIPLQPPENTVRKCTGGEDLTCSAQFPSGGINAFHLFYFGQLMSLNPTLCF</sequence>
<dbReference type="GO" id="GO:0006629">
    <property type="term" value="P:lipid metabolic process"/>
    <property type="evidence" value="ECO:0007669"/>
    <property type="project" value="InterPro"/>
</dbReference>
<evidence type="ECO:0000256" key="4">
    <source>
        <dbReference type="ARBA" id="ARBA00048461"/>
    </source>
</evidence>
<dbReference type="AlphaFoldDB" id="A0AAW0D626"/>
<dbReference type="PROSITE" id="PS51257">
    <property type="entry name" value="PROKAR_LIPOPROTEIN"/>
    <property type="match status" value="1"/>
</dbReference>
<evidence type="ECO:0000313" key="7">
    <source>
        <dbReference type="Proteomes" id="UP001362999"/>
    </source>
</evidence>
<dbReference type="PANTHER" id="PTHR45856:SF11">
    <property type="entry name" value="FUNGAL LIPASE-LIKE DOMAIN-CONTAINING PROTEIN"/>
    <property type="match status" value="1"/>
</dbReference>
<evidence type="ECO:0000256" key="3">
    <source>
        <dbReference type="ARBA" id="ARBA00047591"/>
    </source>
</evidence>
<organism evidence="6 7">
    <name type="scientific">Favolaschia claudopus</name>
    <dbReference type="NCBI Taxonomy" id="2862362"/>
    <lineage>
        <taxon>Eukaryota</taxon>
        <taxon>Fungi</taxon>
        <taxon>Dikarya</taxon>
        <taxon>Basidiomycota</taxon>
        <taxon>Agaricomycotina</taxon>
        <taxon>Agaricomycetes</taxon>
        <taxon>Agaricomycetidae</taxon>
        <taxon>Agaricales</taxon>
        <taxon>Marasmiineae</taxon>
        <taxon>Mycenaceae</taxon>
        <taxon>Favolaschia</taxon>
    </lineage>
</organism>
<comment type="catalytic activity">
    <reaction evidence="4">
        <text>a monoacylglycerol + H2O = glycerol + a fatty acid + H(+)</text>
        <dbReference type="Rhea" id="RHEA:15245"/>
        <dbReference type="ChEBI" id="CHEBI:15377"/>
        <dbReference type="ChEBI" id="CHEBI:15378"/>
        <dbReference type="ChEBI" id="CHEBI:17408"/>
        <dbReference type="ChEBI" id="CHEBI:17754"/>
        <dbReference type="ChEBI" id="CHEBI:28868"/>
    </reaction>
</comment>
<dbReference type="SUPFAM" id="SSF53474">
    <property type="entry name" value="alpha/beta-Hydrolases"/>
    <property type="match status" value="1"/>
</dbReference>
<comment type="similarity">
    <text evidence="2">Belongs to the AB hydrolase superfamily. Lipase family. Class 3 subfamily.</text>
</comment>
<dbReference type="EMBL" id="JAWWNJ010000010">
    <property type="protein sequence ID" value="KAK7046394.1"/>
    <property type="molecule type" value="Genomic_DNA"/>
</dbReference>
<feature type="domain" description="Fungal lipase-type" evidence="5">
    <location>
        <begin position="121"/>
        <end position="257"/>
    </location>
</feature>
<accession>A0AAW0D626</accession>
<keyword evidence="1" id="KW-1015">Disulfide bond</keyword>
<dbReference type="InterPro" id="IPR051218">
    <property type="entry name" value="Sec_MonoDiacylglyc_Lipase"/>
</dbReference>
<protein>
    <submittedName>
        <fullName evidence="6">Alpha/Beta hydrolase protein</fullName>
    </submittedName>
</protein>
<name>A0AAW0D626_9AGAR</name>
<dbReference type="Gene3D" id="3.40.50.1820">
    <property type="entry name" value="alpha/beta hydrolase"/>
    <property type="match status" value="1"/>
</dbReference>
<keyword evidence="6" id="KW-0378">Hydrolase</keyword>
<comment type="caution">
    <text evidence="6">The sequence shown here is derived from an EMBL/GenBank/DDBJ whole genome shotgun (WGS) entry which is preliminary data.</text>
</comment>
<evidence type="ECO:0000256" key="2">
    <source>
        <dbReference type="ARBA" id="ARBA00043996"/>
    </source>
</evidence>
<comment type="catalytic activity">
    <reaction evidence="3">
        <text>a diacylglycerol + H2O = a monoacylglycerol + a fatty acid + H(+)</text>
        <dbReference type="Rhea" id="RHEA:32731"/>
        <dbReference type="ChEBI" id="CHEBI:15377"/>
        <dbReference type="ChEBI" id="CHEBI:15378"/>
        <dbReference type="ChEBI" id="CHEBI:17408"/>
        <dbReference type="ChEBI" id="CHEBI:18035"/>
        <dbReference type="ChEBI" id="CHEBI:28868"/>
    </reaction>
</comment>
<dbReference type="Pfam" id="PF01764">
    <property type="entry name" value="Lipase_3"/>
    <property type="match status" value="1"/>
</dbReference>
<keyword evidence="7" id="KW-1185">Reference proteome</keyword>
<gene>
    <name evidence="6" type="ORF">R3P38DRAFT_70401</name>
</gene>
<evidence type="ECO:0000313" key="6">
    <source>
        <dbReference type="EMBL" id="KAK7046394.1"/>
    </source>
</evidence>